<evidence type="ECO:0000256" key="5">
    <source>
        <dbReference type="ARBA" id="ARBA00022741"/>
    </source>
</evidence>
<comment type="catalytic activity">
    <reaction evidence="9">
        <text>itraconazole(in) + ATP + H2O = itraconazole(out) + ADP + phosphate + H(+)</text>
        <dbReference type="Rhea" id="RHEA:33503"/>
        <dbReference type="ChEBI" id="CHEBI:6076"/>
        <dbReference type="ChEBI" id="CHEBI:15377"/>
        <dbReference type="ChEBI" id="CHEBI:15378"/>
        <dbReference type="ChEBI" id="CHEBI:30616"/>
        <dbReference type="ChEBI" id="CHEBI:43474"/>
        <dbReference type="ChEBI" id="CHEBI:456216"/>
    </reaction>
    <physiologicalReaction direction="left-to-right" evidence="9">
        <dbReference type="Rhea" id="RHEA:33504"/>
    </physiologicalReaction>
</comment>
<feature type="transmembrane region" description="Helical" evidence="11">
    <location>
        <begin position="821"/>
        <end position="839"/>
    </location>
</feature>
<keyword evidence="5" id="KW-0547">Nucleotide-binding</keyword>
<evidence type="ECO:0000256" key="3">
    <source>
        <dbReference type="ARBA" id="ARBA00022448"/>
    </source>
</evidence>
<feature type="transmembrane region" description="Helical" evidence="11">
    <location>
        <begin position="699"/>
        <end position="720"/>
    </location>
</feature>
<sequence length="1275" mass="140620">MTDRAENESPSTSDGSPKEDKKQDEGGMSHLLNNEQRVFSYTDSTAWALYGISFFCAAASGTLTPLMTLVFGGFITRISNFDIGIMTPAEFRSEVDSFSRWFLYLFVARLILTYVFSVTITVAAIRTTKAIRVEFLNKTLRQDISYFDTAAKGATAMQVTTNGNLINQGIAEKLGMTIQAISTIITAFVLALVVQWKLTLIAIGIMPFMAAVMTVCIGIDARQEKEILEHYSMAGSLAEEAFSSVRTLQAFWARPRLSKKYDHLMNLAHLIGNKKSPNYGVFFSLEFFCIFSAYGLVFWQGVRMYARGEISDPGDVVTVLFSVIMAATGVTQIAPHAMAFSKAASAAAELFKTIDRSSDIDPLSESGLTPEGTSGAIDIRNVQFSYPSRPTYQVLRGLDLHIPAGKTTALVGPSGCGKSTVVGLIERWYNVGEGSIRLDGRDITELNVRWLRSQIRLVQQEPVLFNGTVFQNVCYGLIGTPMENETEEEQMKHVVEACNLSNAHEFIVDLPKGYYTEIGERAGMLSGGQKQRIAIARSIISNPKVLLLDEATSALDPHAEKTVQAAIDKVSANRTTLVIAHKLATIKNADNIAVITQGQVAEQGTHEELIAAGGLYAHLVGAQDLGDTDERSEQGDHISSASLDDPLALVRTPTSRRGSQAVTPTGDAKSHETGSKLKHSLLKCIYIFLREQKGLGFQYAVVFAMCIVGGLTFPAQAILFSRLVNVFTLQRDRMVDRGDFFALMFFMVAVGNLIGYFIMGWVSNLIAQKLTHRYRLEIFDTLLRQDMEFFDKPENTVGSLTSKLSTEPTQLQDLLGFNTPLILIVIVNIIGSCLLAIIVGWKLGLVVIFGGLPALIFCGYLRIRLEMKFDALSGMRFAQSASLASEAVSAIRTVASMTMERHILSEYRDRMNGIVHRSIKNVIWTMFWYALAQSIEFLVMGLGFWYGGHLVSTGEYSTNQFFIVFIGVLFSGQAAAQFFAYTTSITKAHSSANWIMWLRSLKPKMEEHDKSHDSQSDKEPDGDGLVELENVEFSYPQRPDTRVLRRMNITIRPGEFTAFVGASGCGKSTIIALLERFYDPNSGCIKFDGKDISNMCPRVYRSRVALVQQEPTLYQGSIRENIAMGLSTDATFEKIEEASKQANAFTFISSLPDGFSTLCGSRGVQLSGGQRQRIAIARALIRQPKLLLLDEATSALDTDSEKVVQEALAQAASGRTTVAVAHRLSTIKDASMIFVFGKGKVLESGTHTQLLNRKGIYYEMCLAQSLDQRLPEKEE</sequence>
<dbReference type="OrthoDB" id="6500128at2759"/>
<keyword evidence="15" id="KW-1185">Reference proteome</keyword>
<dbReference type="SMART" id="SM00382">
    <property type="entry name" value="AAA"/>
    <property type="match status" value="2"/>
</dbReference>
<dbReference type="FunFam" id="3.40.50.300:FF:000251">
    <property type="entry name" value="ABC transporter B family member 19"/>
    <property type="match status" value="1"/>
</dbReference>
<keyword evidence="6" id="KW-0067">ATP-binding</keyword>
<dbReference type="InterPro" id="IPR011527">
    <property type="entry name" value="ABC1_TM_dom"/>
</dbReference>
<feature type="domain" description="ABC transporter" evidence="12">
    <location>
        <begin position="1026"/>
        <end position="1263"/>
    </location>
</feature>
<dbReference type="InterPro" id="IPR036640">
    <property type="entry name" value="ABC1_TM_sf"/>
</dbReference>
<feature type="transmembrane region" description="Helical" evidence="11">
    <location>
        <begin position="279"/>
        <end position="299"/>
    </location>
</feature>
<feature type="compositionally biased region" description="Basic and acidic residues" evidence="10">
    <location>
        <begin position="16"/>
        <end position="27"/>
    </location>
</feature>
<keyword evidence="8 11" id="KW-0472">Membrane</keyword>
<dbReference type="PANTHER" id="PTHR43394">
    <property type="entry name" value="ATP-DEPENDENT PERMEASE MDL1, MITOCHONDRIAL"/>
    <property type="match status" value="1"/>
</dbReference>
<dbReference type="CDD" id="cd18578">
    <property type="entry name" value="ABC_6TM_Pgp_ABCB1_D2_like"/>
    <property type="match status" value="1"/>
</dbReference>
<evidence type="ECO:0000256" key="1">
    <source>
        <dbReference type="ARBA" id="ARBA00004141"/>
    </source>
</evidence>
<feature type="domain" description="ABC transporter" evidence="12">
    <location>
        <begin position="377"/>
        <end position="622"/>
    </location>
</feature>
<dbReference type="AlphaFoldDB" id="A0A2B7Z1H2"/>
<feature type="transmembrane region" description="Helical" evidence="11">
    <location>
        <begin position="200"/>
        <end position="219"/>
    </location>
</feature>
<dbReference type="Pfam" id="PF00664">
    <property type="entry name" value="ABC_membrane"/>
    <property type="match status" value="2"/>
</dbReference>
<dbReference type="InterPro" id="IPR039421">
    <property type="entry name" value="Type_1_exporter"/>
</dbReference>
<feature type="transmembrane region" description="Helical" evidence="11">
    <location>
        <begin position="47"/>
        <end position="75"/>
    </location>
</feature>
<dbReference type="InterPro" id="IPR003439">
    <property type="entry name" value="ABC_transporter-like_ATP-bd"/>
</dbReference>
<dbReference type="PROSITE" id="PS00211">
    <property type="entry name" value="ABC_TRANSPORTER_1"/>
    <property type="match status" value="2"/>
</dbReference>
<feature type="region of interest" description="Disordered" evidence="10">
    <location>
        <begin position="1"/>
        <end position="27"/>
    </location>
</feature>
<dbReference type="GO" id="GO:0090374">
    <property type="term" value="P:oligopeptide export from mitochondrion"/>
    <property type="evidence" value="ECO:0007669"/>
    <property type="project" value="TreeGrafter"/>
</dbReference>
<dbReference type="SUPFAM" id="SSF90123">
    <property type="entry name" value="ABC transporter transmembrane region"/>
    <property type="match status" value="2"/>
</dbReference>
<evidence type="ECO:0000256" key="4">
    <source>
        <dbReference type="ARBA" id="ARBA00022692"/>
    </source>
</evidence>
<evidence type="ECO:0000256" key="10">
    <source>
        <dbReference type="SAM" id="MobiDB-lite"/>
    </source>
</evidence>
<keyword evidence="4 11" id="KW-0812">Transmembrane</keyword>
<dbReference type="Gene3D" id="1.20.1560.10">
    <property type="entry name" value="ABC transporter type 1, transmembrane domain"/>
    <property type="match status" value="2"/>
</dbReference>
<dbReference type="PANTHER" id="PTHR43394:SF27">
    <property type="entry name" value="ATP-DEPENDENT TRANSLOCASE ABCB1-LIKE"/>
    <property type="match status" value="1"/>
</dbReference>
<evidence type="ECO:0000259" key="12">
    <source>
        <dbReference type="PROSITE" id="PS50893"/>
    </source>
</evidence>
<evidence type="ECO:0000256" key="2">
    <source>
        <dbReference type="ARBA" id="ARBA00007577"/>
    </source>
</evidence>
<dbReference type="STRING" id="1447883.A0A2B7Z1H2"/>
<feature type="transmembrane region" description="Helical" evidence="11">
    <location>
        <begin position="101"/>
        <end position="125"/>
    </location>
</feature>
<evidence type="ECO:0000256" key="9">
    <source>
        <dbReference type="ARBA" id="ARBA00051750"/>
    </source>
</evidence>
<name>A0A2B7Z1H2_POLH7</name>
<dbReference type="FunFam" id="3.40.50.300:FF:000913">
    <property type="entry name" value="ABC multidrug transporter SitT"/>
    <property type="match status" value="1"/>
</dbReference>
<reference evidence="14 15" key="1">
    <citation type="submission" date="2017-10" db="EMBL/GenBank/DDBJ databases">
        <title>Comparative genomics in systemic dimorphic fungi from Ajellomycetaceae.</title>
        <authorList>
            <person name="Munoz J.F."/>
            <person name="Mcewen J.G."/>
            <person name="Clay O.K."/>
            <person name="Cuomo C.A."/>
        </authorList>
    </citation>
    <scope>NUCLEOTIDE SEQUENCE [LARGE SCALE GENOMIC DNA]</scope>
    <source>
        <strain evidence="14 15">UAMH7299</strain>
    </source>
</reference>
<evidence type="ECO:0008006" key="16">
    <source>
        <dbReference type="Google" id="ProtNLM"/>
    </source>
</evidence>
<feature type="compositionally biased region" description="Polar residues" evidence="10">
    <location>
        <begin position="653"/>
        <end position="663"/>
    </location>
</feature>
<dbReference type="CDD" id="cd03249">
    <property type="entry name" value="ABC_MTABC3_MDL1_MDL2"/>
    <property type="match status" value="2"/>
</dbReference>
<dbReference type="GO" id="GO:0016887">
    <property type="term" value="F:ATP hydrolysis activity"/>
    <property type="evidence" value="ECO:0007669"/>
    <property type="project" value="InterPro"/>
</dbReference>
<dbReference type="Pfam" id="PF00005">
    <property type="entry name" value="ABC_tran"/>
    <property type="match status" value="2"/>
</dbReference>
<dbReference type="InterPro" id="IPR017871">
    <property type="entry name" value="ABC_transporter-like_CS"/>
</dbReference>
<evidence type="ECO:0000256" key="11">
    <source>
        <dbReference type="SAM" id="Phobius"/>
    </source>
</evidence>
<proteinExistence type="inferred from homology"/>
<feature type="transmembrane region" description="Helical" evidence="11">
    <location>
        <begin position="174"/>
        <end position="194"/>
    </location>
</feature>
<dbReference type="GO" id="GO:0015421">
    <property type="term" value="F:ABC-type oligopeptide transporter activity"/>
    <property type="evidence" value="ECO:0007669"/>
    <property type="project" value="TreeGrafter"/>
</dbReference>
<gene>
    <name evidence="14" type="ORF">AJ80_01276</name>
</gene>
<dbReference type="CDD" id="cd18577">
    <property type="entry name" value="ABC_6TM_Pgp_ABCB1_D1_like"/>
    <property type="match status" value="1"/>
</dbReference>
<dbReference type="GO" id="GO:0005524">
    <property type="term" value="F:ATP binding"/>
    <property type="evidence" value="ECO:0007669"/>
    <property type="project" value="UniProtKB-KW"/>
</dbReference>
<dbReference type="Proteomes" id="UP000224634">
    <property type="component" value="Unassembled WGS sequence"/>
</dbReference>
<evidence type="ECO:0000313" key="15">
    <source>
        <dbReference type="Proteomes" id="UP000224634"/>
    </source>
</evidence>
<accession>A0A2B7Z1H2</accession>
<dbReference type="Gene3D" id="3.40.50.300">
    <property type="entry name" value="P-loop containing nucleotide triphosphate hydrolases"/>
    <property type="match status" value="2"/>
</dbReference>
<dbReference type="GO" id="GO:0005743">
    <property type="term" value="C:mitochondrial inner membrane"/>
    <property type="evidence" value="ECO:0007669"/>
    <property type="project" value="TreeGrafter"/>
</dbReference>
<feature type="region of interest" description="Disordered" evidence="10">
    <location>
        <begin position="653"/>
        <end position="673"/>
    </location>
</feature>
<dbReference type="PROSITE" id="PS50929">
    <property type="entry name" value="ABC_TM1F"/>
    <property type="match status" value="2"/>
</dbReference>
<dbReference type="PROSITE" id="PS50893">
    <property type="entry name" value="ABC_TRANSPORTER_2"/>
    <property type="match status" value="2"/>
</dbReference>
<evidence type="ECO:0000256" key="7">
    <source>
        <dbReference type="ARBA" id="ARBA00022989"/>
    </source>
</evidence>
<evidence type="ECO:0000259" key="13">
    <source>
        <dbReference type="PROSITE" id="PS50929"/>
    </source>
</evidence>
<organism evidence="14 15">
    <name type="scientific">Polytolypa hystricis (strain UAMH7299)</name>
    <dbReference type="NCBI Taxonomy" id="1447883"/>
    <lineage>
        <taxon>Eukaryota</taxon>
        <taxon>Fungi</taxon>
        <taxon>Dikarya</taxon>
        <taxon>Ascomycota</taxon>
        <taxon>Pezizomycotina</taxon>
        <taxon>Eurotiomycetes</taxon>
        <taxon>Eurotiomycetidae</taxon>
        <taxon>Onygenales</taxon>
        <taxon>Onygenales incertae sedis</taxon>
        <taxon>Polytolypa</taxon>
    </lineage>
</organism>
<feature type="transmembrane region" description="Helical" evidence="11">
    <location>
        <begin position="740"/>
        <end position="767"/>
    </location>
</feature>
<feature type="transmembrane region" description="Helical" evidence="11">
    <location>
        <begin position="926"/>
        <end position="948"/>
    </location>
</feature>
<comment type="caution">
    <text evidence="14">The sequence shown here is derived from an EMBL/GenBank/DDBJ whole genome shotgun (WGS) entry which is preliminary data.</text>
</comment>
<dbReference type="InterPro" id="IPR027417">
    <property type="entry name" value="P-loop_NTPase"/>
</dbReference>
<dbReference type="EMBL" id="PDNA01000010">
    <property type="protein sequence ID" value="PGH27089.1"/>
    <property type="molecule type" value="Genomic_DNA"/>
</dbReference>
<keyword evidence="3" id="KW-0813">Transport</keyword>
<dbReference type="FunFam" id="1.20.1560.10:FF:000057">
    <property type="entry name" value="ABC multidrug transporter SitT"/>
    <property type="match status" value="1"/>
</dbReference>
<keyword evidence="7 11" id="KW-1133">Transmembrane helix</keyword>
<evidence type="ECO:0000256" key="6">
    <source>
        <dbReference type="ARBA" id="ARBA00022840"/>
    </source>
</evidence>
<protein>
    <recommendedName>
        <fullName evidence="16">Multidrug resistance protein 3</fullName>
    </recommendedName>
</protein>
<feature type="domain" description="ABC transmembrane type-1" evidence="13">
    <location>
        <begin position="52"/>
        <end position="342"/>
    </location>
</feature>
<feature type="domain" description="ABC transmembrane type-1" evidence="13">
    <location>
        <begin position="700"/>
        <end position="987"/>
    </location>
</feature>
<comment type="subcellular location">
    <subcellularLocation>
        <location evidence="1">Membrane</location>
        <topology evidence="1">Multi-pass membrane protein</topology>
    </subcellularLocation>
</comment>
<comment type="similarity">
    <text evidence="2">Belongs to the ABC transporter superfamily. ABCB family. Multidrug resistance exporter (TC 3.A.1.201) subfamily.</text>
</comment>
<dbReference type="SUPFAM" id="SSF52540">
    <property type="entry name" value="P-loop containing nucleoside triphosphate hydrolases"/>
    <property type="match status" value="2"/>
</dbReference>
<dbReference type="InterPro" id="IPR003593">
    <property type="entry name" value="AAA+_ATPase"/>
</dbReference>
<evidence type="ECO:0000313" key="14">
    <source>
        <dbReference type="EMBL" id="PGH27089.1"/>
    </source>
</evidence>
<feature type="transmembrane region" description="Helical" evidence="11">
    <location>
        <begin position="845"/>
        <end position="863"/>
    </location>
</feature>
<evidence type="ECO:0000256" key="8">
    <source>
        <dbReference type="ARBA" id="ARBA00023136"/>
    </source>
</evidence>
<feature type="transmembrane region" description="Helical" evidence="11">
    <location>
        <begin position="960"/>
        <end position="981"/>
    </location>
</feature>